<evidence type="ECO:0000313" key="1">
    <source>
        <dbReference type="EMBL" id="AKQ02845.1"/>
    </source>
</evidence>
<dbReference type="Gene3D" id="3.30.1460.10">
    <property type="match status" value="1"/>
</dbReference>
<proteinExistence type="predicted"/>
<dbReference type="SUPFAM" id="SSF69635">
    <property type="entry name" value="Type III secretory system chaperone-like"/>
    <property type="match status" value="1"/>
</dbReference>
<evidence type="ECO:0008006" key="2">
    <source>
        <dbReference type="Google" id="ProtNLM"/>
    </source>
</evidence>
<dbReference type="CDD" id="cd17036">
    <property type="entry name" value="T3SC_YbjN-like_1"/>
    <property type="match status" value="1"/>
</dbReference>
<name>A0A0H4T7W8_9BACT</name>
<organism evidence="1">
    <name type="scientific">uncultured Gemmatimonadetes bacterium Rifle_16ft_4_minimus_37772</name>
    <dbReference type="NCBI Taxonomy" id="1665097"/>
    <lineage>
        <taxon>Bacteria</taxon>
        <taxon>Pseudomonadati</taxon>
        <taxon>Gemmatimonadota</taxon>
        <taxon>environmental samples</taxon>
    </lineage>
</organism>
<sequence length="134" mass="14885">MVTREDIENFLDRLSADGASYTEVSDGLWNVKPAGALDFGVVVHFSPPVVVMRVKVMELPANAKQRNALTRRLLELNASDLLHGSYGIQADAVLLTEALELEHLDFEEFLASYESITLALASHIRELASFREAR</sequence>
<protein>
    <recommendedName>
        <fullName evidence="2">YbjN domain-containing protein</fullName>
    </recommendedName>
</protein>
<dbReference type="InterPro" id="IPR054345">
    <property type="entry name" value="Tir-like"/>
</dbReference>
<reference evidence="1" key="1">
    <citation type="journal article" date="2015" name="ISME J.">
        <title>Aquifer environment selects for microbial species cohorts in sediment and groundwater.</title>
        <authorList>
            <person name="Hug L.A."/>
            <person name="Thomas B.C."/>
            <person name="Brown C.T."/>
            <person name="Frischkorn K.R."/>
            <person name="Williams K.H."/>
            <person name="Tringe S.G."/>
            <person name="Banfield J.F."/>
        </authorList>
    </citation>
    <scope>NUCLEOTIDE SEQUENCE</scope>
</reference>
<dbReference type="EMBL" id="KT007003">
    <property type="protein sequence ID" value="AKQ02845.1"/>
    <property type="molecule type" value="Genomic_DNA"/>
</dbReference>
<accession>A0A0H4T7W8</accession>
<dbReference type="Pfam" id="PF22550">
    <property type="entry name" value="CesT_Tir_1"/>
    <property type="match status" value="1"/>
</dbReference>
<dbReference type="AlphaFoldDB" id="A0A0H4T7W8"/>